<sequence>MDKMIELVITPVSGAAIAVLASWLTSRARNRQEQQAETGALRCRRMR</sequence>
<comment type="caution">
    <text evidence="1">The sequence shown here is derived from an EMBL/GenBank/DDBJ whole genome shotgun (WGS) entry which is preliminary data.</text>
</comment>
<dbReference type="RefSeq" id="WP_184829831.1">
    <property type="nucleotide sequence ID" value="NZ_BMTK01000051.1"/>
</dbReference>
<evidence type="ECO:0000313" key="2">
    <source>
        <dbReference type="Proteomes" id="UP000579523"/>
    </source>
</evidence>
<dbReference type="Proteomes" id="UP000579523">
    <property type="component" value="Unassembled WGS sequence"/>
</dbReference>
<keyword evidence="2" id="KW-1185">Reference proteome</keyword>
<reference evidence="1 2" key="1">
    <citation type="submission" date="2020-08" db="EMBL/GenBank/DDBJ databases">
        <title>Genomic Encyclopedia of Type Strains, Phase III (KMG-III): the genomes of soil and plant-associated and newly described type strains.</title>
        <authorList>
            <person name="Whitman W."/>
        </authorList>
    </citation>
    <scope>NUCLEOTIDE SEQUENCE [LARGE SCALE GENOMIC DNA]</scope>
    <source>
        <strain evidence="1 2">CECT 3273</strain>
    </source>
</reference>
<organism evidence="1 2">
    <name type="scientific">Streptomyces griseomycini</name>
    <dbReference type="NCBI Taxonomy" id="66895"/>
    <lineage>
        <taxon>Bacteria</taxon>
        <taxon>Bacillati</taxon>
        <taxon>Actinomycetota</taxon>
        <taxon>Actinomycetes</taxon>
        <taxon>Kitasatosporales</taxon>
        <taxon>Streptomycetaceae</taxon>
        <taxon>Streptomyces</taxon>
    </lineage>
</organism>
<gene>
    <name evidence="1" type="ORF">FHS37_007757</name>
</gene>
<dbReference type="EMBL" id="JACHJI010000036">
    <property type="protein sequence ID" value="MBB4903660.1"/>
    <property type="molecule type" value="Genomic_DNA"/>
</dbReference>
<name>A0A7W7VB47_9ACTN</name>
<accession>A0A7W7VB47</accession>
<proteinExistence type="predicted"/>
<protein>
    <submittedName>
        <fullName evidence="1">Phosphate/sulfate permease</fullName>
    </submittedName>
</protein>
<dbReference type="AlphaFoldDB" id="A0A7W7VB47"/>
<evidence type="ECO:0000313" key="1">
    <source>
        <dbReference type="EMBL" id="MBB4903660.1"/>
    </source>
</evidence>